<evidence type="ECO:0000313" key="2">
    <source>
        <dbReference type="Proteomes" id="UP000217311"/>
    </source>
</evidence>
<organism evidence="1 2">
    <name type="scientific">Caulobacter vibrioides</name>
    <name type="common">Caulobacter crescentus</name>
    <dbReference type="NCBI Taxonomy" id="155892"/>
    <lineage>
        <taxon>Bacteria</taxon>
        <taxon>Pseudomonadati</taxon>
        <taxon>Pseudomonadota</taxon>
        <taxon>Alphaproteobacteria</taxon>
        <taxon>Caulobacterales</taxon>
        <taxon>Caulobacteraceae</taxon>
        <taxon>Caulobacter</taxon>
    </lineage>
</organism>
<name>A0A290MQ12_CAUVI</name>
<accession>A0A290MQ12</accession>
<gene>
    <name evidence="1" type="ORF">CA606_00760</name>
</gene>
<dbReference type="Proteomes" id="UP000217311">
    <property type="component" value="Chromosome"/>
</dbReference>
<dbReference type="EMBL" id="CP023315">
    <property type="protein sequence ID" value="ATC30993.1"/>
    <property type="molecule type" value="Genomic_DNA"/>
</dbReference>
<protein>
    <submittedName>
        <fullName evidence="1">Uncharacterized protein</fullName>
    </submittedName>
</protein>
<dbReference type="AlphaFoldDB" id="A0A290MQ12"/>
<proteinExistence type="predicted"/>
<dbReference type="RefSeq" id="WP_096050460.1">
    <property type="nucleotide sequence ID" value="NZ_CP023315.3"/>
</dbReference>
<evidence type="ECO:0000313" key="1">
    <source>
        <dbReference type="EMBL" id="ATC30993.1"/>
    </source>
</evidence>
<reference evidence="2" key="1">
    <citation type="submission" date="2017-09" db="EMBL/GenBank/DDBJ databases">
        <title>Genome evolution observed in wild isolates of Caulobacter crescentus.</title>
        <authorList>
            <person name="Ely B."/>
            <person name="Wilson K."/>
            <person name="Scott D."/>
        </authorList>
    </citation>
    <scope>NUCLEOTIDE SEQUENCE [LARGE SCALE GENOMIC DNA]</scope>
    <source>
        <strain evidence="2">CB13b1a</strain>
    </source>
</reference>
<sequence length="189" mass="21083">MSALDDFMLEAKAYGKATLDDHLTQQGYLDPAKRKSMRAQATRALKKGGTYRALAEQGVIVPATNSRGRKGGWEEGLKAQDSKLPTVLASEAFRPIRDLDLERTPIAMRQQVGALMEMNLTGRVGAQVAQTVTTLAYEYQMERDSHEHAQQLYEMEQKHHTETKQTLDRILALLEGGEARLVPTSERKG</sequence>